<feature type="region of interest" description="Disordered" evidence="1">
    <location>
        <begin position="59"/>
        <end position="80"/>
    </location>
</feature>
<dbReference type="EMBL" id="FMSH01000247">
    <property type="protein sequence ID" value="SCU76569.1"/>
    <property type="molecule type" value="Genomic_DNA"/>
</dbReference>
<sequence length="100" mass="10795">MADSAARARRGLDMGVSGSRPAVFAPPCVHSPPPKGDERTQYLAIGTARFDIRGLTFDIPGQLGKTPRQKKRHPKVPVSRWPAVRRGAAKLSLPASAARR</sequence>
<organism evidence="2">
    <name type="scientific">Cupriavidus necator</name>
    <name type="common">Alcaligenes eutrophus</name>
    <name type="synonym">Ralstonia eutropha</name>
    <dbReference type="NCBI Taxonomy" id="106590"/>
    <lineage>
        <taxon>Bacteria</taxon>
        <taxon>Pseudomonadati</taxon>
        <taxon>Pseudomonadota</taxon>
        <taxon>Betaproteobacteria</taxon>
        <taxon>Burkholderiales</taxon>
        <taxon>Burkholderiaceae</taxon>
        <taxon>Cupriavidus</taxon>
    </lineage>
</organism>
<evidence type="ECO:0000313" key="2">
    <source>
        <dbReference type="EMBL" id="SCU76569.1"/>
    </source>
</evidence>
<dbReference type="AlphaFoldDB" id="A0A1K0IGS2"/>
<proteinExistence type="predicted"/>
<feature type="region of interest" description="Disordered" evidence="1">
    <location>
        <begin position="1"/>
        <end position="38"/>
    </location>
</feature>
<reference evidence="2" key="1">
    <citation type="submission" date="2016-09" db="EMBL/GenBank/DDBJ databases">
        <authorList>
            <person name="Capua I."/>
            <person name="De Benedictis P."/>
            <person name="Joannis T."/>
            <person name="Lombin L.H."/>
            <person name="Cattoli G."/>
        </authorList>
    </citation>
    <scope>NUCLEOTIDE SEQUENCE</scope>
    <source>
        <strain evidence="2">B9</strain>
    </source>
</reference>
<name>A0A1K0IGS2_CUPNE</name>
<accession>A0A1K0IGS2</accession>
<protein>
    <submittedName>
        <fullName evidence="2">Uncharacterized protein</fullName>
    </submittedName>
</protein>
<gene>
    <name evidence="2" type="ORF">CNECB9_3200015</name>
</gene>
<evidence type="ECO:0000256" key="1">
    <source>
        <dbReference type="SAM" id="MobiDB-lite"/>
    </source>
</evidence>